<evidence type="ECO:0000313" key="2">
    <source>
        <dbReference type="Proteomes" id="UP000193685"/>
    </source>
</evidence>
<dbReference type="OrthoDB" id="3883941at2759"/>
<dbReference type="AlphaFoldDB" id="A0A1Y2F1M1"/>
<sequence>MYTRTALRTTRNLRILKQVRHNSAGARPATAGGQSGAVAGGIAGAVAALTVGYAAYHFSGARAAVKMASETKATMDSMKQKVLDATPEPKEALRFLRQTTQSYAAMIPGAKPILDSAFDDLDKLSAKHGDKVDKLVTETYNELKGVATKGSLDLETANKAWGIMQSKIAQIKELAAAAGGDLVDQHPELKKQAGARFNDLKRLAEQYGPEAQKEVDEMYNKVQELASKGLNAGSIGEITKLANDKFAELKQKGEDAYNQGFEKSIKPLLAKSPEVSKFFEDNQDAIKSGDIKKLIPAVKKAIDQQDFGSLQQYVDQAKSYANNSGLGSYLDAIPSGSEIMGHFKDIHAIADKHGEEAKKLSEDTLAEVKQILTKRAEQARKIAEQAKKDL</sequence>
<dbReference type="GeneID" id="63782600"/>
<protein>
    <submittedName>
        <fullName evidence="1">Uncharacterized protein</fullName>
    </submittedName>
</protein>
<dbReference type="STRING" id="56484.A0A1Y2F1M1"/>
<dbReference type="RefSeq" id="XP_040723166.1">
    <property type="nucleotide sequence ID" value="XM_040866001.1"/>
</dbReference>
<dbReference type="OMA" id="QIMDNHP"/>
<organism evidence="1 2">
    <name type="scientific">Protomyces lactucae-debilis</name>
    <dbReference type="NCBI Taxonomy" id="2754530"/>
    <lineage>
        <taxon>Eukaryota</taxon>
        <taxon>Fungi</taxon>
        <taxon>Dikarya</taxon>
        <taxon>Ascomycota</taxon>
        <taxon>Taphrinomycotina</taxon>
        <taxon>Taphrinomycetes</taxon>
        <taxon>Taphrinales</taxon>
        <taxon>Protomycetaceae</taxon>
        <taxon>Protomyces</taxon>
    </lineage>
</organism>
<keyword evidence="2" id="KW-1185">Reference proteome</keyword>
<proteinExistence type="predicted"/>
<dbReference type="EMBL" id="MCFI01000019">
    <property type="protein sequence ID" value="ORY77781.1"/>
    <property type="molecule type" value="Genomic_DNA"/>
</dbReference>
<accession>A0A1Y2F1M1</accession>
<gene>
    <name evidence="1" type="ORF">BCR37DRAFT_122368</name>
</gene>
<reference evidence="1 2" key="1">
    <citation type="submission" date="2016-07" db="EMBL/GenBank/DDBJ databases">
        <title>Pervasive Adenine N6-methylation of Active Genes in Fungi.</title>
        <authorList>
            <consortium name="DOE Joint Genome Institute"/>
            <person name="Mondo S.J."/>
            <person name="Dannebaum R.O."/>
            <person name="Kuo R.C."/>
            <person name="Labutti K."/>
            <person name="Haridas S."/>
            <person name="Kuo A."/>
            <person name="Salamov A."/>
            <person name="Ahrendt S.R."/>
            <person name="Lipzen A."/>
            <person name="Sullivan W."/>
            <person name="Andreopoulos W.B."/>
            <person name="Clum A."/>
            <person name="Lindquist E."/>
            <person name="Daum C."/>
            <person name="Ramamoorthy G.K."/>
            <person name="Gryganskyi A."/>
            <person name="Culley D."/>
            <person name="Magnuson J.K."/>
            <person name="James T.Y."/>
            <person name="O'Malley M.A."/>
            <person name="Stajich J.E."/>
            <person name="Spatafora J.W."/>
            <person name="Visel A."/>
            <person name="Grigoriev I.V."/>
        </authorList>
    </citation>
    <scope>NUCLEOTIDE SEQUENCE [LARGE SCALE GENOMIC DNA]</scope>
    <source>
        <strain evidence="1 2">12-1054</strain>
    </source>
</reference>
<name>A0A1Y2F1M1_PROLT</name>
<evidence type="ECO:0000313" key="1">
    <source>
        <dbReference type="EMBL" id="ORY77781.1"/>
    </source>
</evidence>
<dbReference type="Proteomes" id="UP000193685">
    <property type="component" value="Unassembled WGS sequence"/>
</dbReference>
<comment type="caution">
    <text evidence="1">The sequence shown here is derived from an EMBL/GenBank/DDBJ whole genome shotgun (WGS) entry which is preliminary data.</text>
</comment>